<evidence type="ECO:0000313" key="5">
    <source>
        <dbReference type="Proteomes" id="UP001180020"/>
    </source>
</evidence>
<reference evidence="4" key="2">
    <citation type="submission" date="2023-06" db="EMBL/GenBank/DDBJ databases">
        <authorList>
            <person name="Ma L."/>
            <person name="Liu K.-W."/>
            <person name="Li Z."/>
            <person name="Hsiao Y.-Y."/>
            <person name="Qi Y."/>
            <person name="Fu T."/>
            <person name="Tang G."/>
            <person name="Zhang D."/>
            <person name="Sun W.-H."/>
            <person name="Liu D.-K."/>
            <person name="Li Y."/>
            <person name="Chen G.-Z."/>
            <person name="Liu X.-D."/>
            <person name="Liao X.-Y."/>
            <person name="Jiang Y.-T."/>
            <person name="Yu X."/>
            <person name="Hao Y."/>
            <person name="Huang J."/>
            <person name="Zhao X.-W."/>
            <person name="Ke S."/>
            <person name="Chen Y.-Y."/>
            <person name="Wu W.-L."/>
            <person name="Hsu J.-L."/>
            <person name="Lin Y.-F."/>
            <person name="Huang M.-D."/>
            <person name="Li C.-Y."/>
            <person name="Huang L."/>
            <person name="Wang Z.-W."/>
            <person name="Zhao X."/>
            <person name="Zhong W.-Y."/>
            <person name="Peng D.-H."/>
            <person name="Ahmad S."/>
            <person name="Lan S."/>
            <person name="Zhang J.-S."/>
            <person name="Tsai W.-C."/>
            <person name="Van De Peer Y."/>
            <person name="Liu Z.-J."/>
        </authorList>
    </citation>
    <scope>NUCLEOTIDE SEQUENCE</scope>
    <source>
        <strain evidence="4">CP</strain>
        <tissue evidence="4">Leaves</tissue>
    </source>
</reference>
<sequence>MSEEEEEESGAYDASCSSNLVDDDESVSSGPLYELSSLMDQLPIKRGLSVYFQGKSQSFTSLFDVSCLEDPLKKESTYKKKMKQSHRSYSLGNLKRTISKKTQRGSFSSLIARNSDGCLVASCRPPVAMQKNM</sequence>
<accession>A0AAV9EMF9</accession>
<organism evidence="4 5">
    <name type="scientific">Acorus calamus</name>
    <name type="common">Sweet flag</name>
    <dbReference type="NCBI Taxonomy" id="4465"/>
    <lineage>
        <taxon>Eukaryota</taxon>
        <taxon>Viridiplantae</taxon>
        <taxon>Streptophyta</taxon>
        <taxon>Embryophyta</taxon>
        <taxon>Tracheophyta</taxon>
        <taxon>Spermatophyta</taxon>
        <taxon>Magnoliopsida</taxon>
        <taxon>Liliopsida</taxon>
        <taxon>Acoraceae</taxon>
        <taxon>Acorus</taxon>
    </lineage>
</organism>
<dbReference type="AlphaFoldDB" id="A0AAV9EMF9"/>
<evidence type="ECO:0008006" key="6">
    <source>
        <dbReference type="Google" id="ProtNLM"/>
    </source>
</evidence>
<protein>
    <recommendedName>
        <fullName evidence="6">Oxidative stress 3</fullName>
    </recommendedName>
</protein>
<evidence type="ECO:0000256" key="3">
    <source>
        <dbReference type="SAM" id="MobiDB-lite"/>
    </source>
</evidence>
<feature type="compositionally biased region" description="Acidic residues" evidence="3">
    <location>
        <begin position="1"/>
        <end position="10"/>
    </location>
</feature>
<dbReference type="EMBL" id="JAUJYO010000006">
    <property type="protein sequence ID" value="KAK1314803.1"/>
    <property type="molecule type" value="Genomic_DNA"/>
</dbReference>
<evidence type="ECO:0000256" key="2">
    <source>
        <dbReference type="ARBA" id="ARBA00023242"/>
    </source>
</evidence>
<feature type="region of interest" description="Disordered" evidence="3">
    <location>
        <begin position="1"/>
        <end position="28"/>
    </location>
</feature>
<comment type="subcellular location">
    <subcellularLocation>
        <location evidence="1">Nucleus</location>
    </subcellularLocation>
</comment>
<name>A0AAV9EMF9_ACOCL</name>
<gene>
    <name evidence="4" type="ORF">QJS10_CPA06g00857</name>
</gene>
<dbReference type="GO" id="GO:0006950">
    <property type="term" value="P:response to stress"/>
    <property type="evidence" value="ECO:0007669"/>
    <property type="project" value="UniProtKB-ARBA"/>
</dbReference>
<reference evidence="4" key="1">
    <citation type="journal article" date="2023" name="Nat. Commun.">
        <title>Diploid and tetraploid genomes of Acorus and the evolution of monocots.</title>
        <authorList>
            <person name="Ma L."/>
            <person name="Liu K.W."/>
            <person name="Li Z."/>
            <person name="Hsiao Y.Y."/>
            <person name="Qi Y."/>
            <person name="Fu T."/>
            <person name="Tang G.D."/>
            <person name="Zhang D."/>
            <person name="Sun W.H."/>
            <person name="Liu D.K."/>
            <person name="Li Y."/>
            <person name="Chen G.Z."/>
            <person name="Liu X.D."/>
            <person name="Liao X.Y."/>
            <person name="Jiang Y.T."/>
            <person name="Yu X."/>
            <person name="Hao Y."/>
            <person name="Huang J."/>
            <person name="Zhao X.W."/>
            <person name="Ke S."/>
            <person name="Chen Y.Y."/>
            <person name="Wu W.L."/>
            <person name="Hsu J.L."/>
            <person name="Lin Y.F."/>
            <person name="Huang M.D."/>
            <person name="Li C.Y."/>
            <person name="Huang L."/>
            <person name="Wang Z.W."/>
            <person name="Zhao X."/>
            <person name="Zhong W.Y."/>
            <person name="Peng D.H."/>
            <person name="Ahmad S."/>
            <person name="Lan S."/>
            <person name="Zhang J.S."/>
            <person name="Tsai W.C."/>
            <person name="Van de Peer Y."/>
            <person name="Liu Z.J."/>
        </authorList>
    </citation>
    <scope>NUCLEOTIDE SEQUENCE</scope>
    <source>
        <strain evidence="4">CP</strain>
    </source>
</reference>
<dbReference type="Proteomes" id="UP001180020">
    <property type="component" value="Unassembled WGS sequence"/>
</dbReference>
<evidence type="ECO:0000313" key="4">
    <source>
        <dbReference type="EMBL" id="KAK1314803.1"/>
    </source>
</evidence>
<dbReference type="PANTHER" id="PTHR33172:SF29">
    <property type="entry name" value="OS06G0559400 PROTEIN"/>
    <property type="match status" value="1"/>
</dbReference>
<dbReference type="GO" id="GO:0005634">
    <property type="term" value="C:nucleus"/>
    <property type="evidence" value="ECO:0007669"/>
    <property type="project" value="UniProtKB-SubCell"/>
</dbReference>
<comment type="caution">
    <text evidence="4">The sequence shown here is derived from an EMBL/GenBank/DDBJ whole genome shotgun (WGS) entry which is preliminary data.</text>
</comment>
<dbReference type="InterPro" id="IPR051992">
    <property type="entry name" value="OxStress_Response_Reg"/>
</dbReference>
<dbReference type="PANTHER" id="PTHR33172">
    <property type="entry name" value="OS08G0516900 PROTEIN"/>
    <property type="match status" value="1"/>
</dbReference>
<evidence type="ECO:0000256" key="1">
    <source>
        <dbReference type="ARBA" id="ARBA00004123"/>
    </source>
</evidence>
<keyword evidence="5" id="KW-1185">Reference proteome</keyword>
<proteinExistence type="predicted"/>
<keyword evidence="2" id="KW-0539">Nucleus</keyword>